<dbReference type="AlphaFoldDB" id="A0A540VBW8"/>
<keyword evidence="5" id="KW-1185">Reference proteome</keyword>
<dbReference type="Pfam" id="PF17482">
    <property type="entry name" value="Phage_sheath_1C"/>
    <property type="match status" value="1"/>
</dbReference>
<protein>
    <submittedName>
        <fullName evidence="4">Phage tail protein</fullName>
    </submittedName>
</protein>
<comment type="similarity">
    <text evidence="1">Belongs to the myoviridae tail sheath protein family.</text>
</comment>
<evidence type="ECO:0000256" key="1">
    <source>
        <dbReference type="ARBA" id="ARBA00008005"/>
    </source>
</evidence>
<dbReference type="OrthoDB" id="9767864at2"/>
<evidence type="ECO:0000313" key="5">
    <source>
        <dbReference type="Proteomes" id="UP000317371"/>
    </source>
</evidence>
<dbReference type="EMBL" id="VIGC01000026">
    <property type="protein sequence ID" value="TQE94258.1"/>
    <property type="molecule type" value="Genomic_DNA"/>
</dbReference>
<dbReference type="PANTHER" id="PTHR35861">
    <property type="match status" value="1"/>
</dbReference>
<dbReference type="InterPro" id="IPR020287">
    <property type="entry name" value="Tail_sheath_C"/>
</dbReference>
<evidence type="ECO:0000313" key="4">
    <source>
        <dbReference type="EMBL" id="TQE94258.1"/>
    </source>
</evidence>
<comment type="caution">
    <text evidence="4">The sequence shown here is derived from an EMBL/GenBank/DDBJ whole genome shotgun (WGS) entry which is preliminary data.</text>
</comment>
<dbReference type="PANTHER" id="PTHR35861:SF1">
    <property type="entry name" value="PHAGE TAIL SHEATH PROTEIN"/>
    <property type="match status" value="1"/>
</dbReference>
<reference evidence="4 5" key="1">
    <citation type="submission" date="2019-06" db="EMBL/GenBank/DDBJ databases">
        <title>Genome sequence of Litorilinea aerophila BAA-2444.</title>
        <authorList>
            <person name="Maclea K.S."/>
            <person name="Maurais E.G."/>
            <person name="Iannazzi L.C."/>
        </authorList>
    </citation>
    <scope>NUCLEOTIDE SEQUENCE [LARGE SCALE GENOMIC DNA]</scope>
    <source>
        <strain evidence="4 5">ATCC BAA-2444</strain>
    </source>
</reference>
<dbReference type="RefSeq" id="WP_141611536.1">
    <property type="nucleotide sequence ID" value="NZ_VIGC02000026.1"/>
</dbReference>
<feature type="domain" description="Tail sheath protein subtilisin-like" evidence="2">
    <location>
        <begin position="500"/>
        <end position="672"/>
    </location>
</feature>
<dbReference type="Proteomes" id="UP000317371">
    <property type="component" value="Unassembled WGS sequence"/>
</dbReference>
<dbReference type="InterPro" id="IPR035089">
    <property type="entry name" value="Phage_sheath_subtilisin"/>
</dbReference>
<gene>
    <name evidence="4" type="ORF">FKZ61_17935</name>
</gene>
<organism evidence="4 5">
    <name type="scientific">Litorilinea aerophila</name>
    <dbReference type="NCBI Taxonomy" id="1204385"/>
    <lineage>
        <taxon>Bacteria</taxon>
        <taxon>Bacillati</taxon>
        <taxon>Chloroflexota</taxon>
        <taxon>Caldilineae</taxon>
        <taxon>Caldilineales</taxon>
        <taxon>Caldilineaceae</taxon>
        <taxon>Litorilinea</taxon>
    </lineage>
</organism>
<proteinExistence type="inferred from homology"/>
<accession>A0A540VBW8</accession>
<dbReference type="Gene3D" id="3.40.50.11780">
    <property type="match status" value="2"/>
</dbReference>
<feature type="domain" description="Tail sheath protein C-terminal" evidence="3">
    <location>
        <begin position="674"/>
        <end position="779"/>
    </location>
</feature>
<evidence type="ECO:0000259" key="2">
    <source>
        <dbReference type="Pfam" id="PF04984"/>
    </source>
</evidence>
<dbReference type="InterPro" id="IPR052042">
    <property type="entry name" value="Tail_sheath_structural"/>
</dbReference>
<dbReference type="InParanoid" id="A0A540VBW8"/>
<evidence type="ECO:0000259" key="3">
    <source>
        <dbReference type="Pfam" id="PF17482"/>
    </source>
</evidence>
<name>A0A540VBW8_9CHLR</name>
<sequence>MPEYLAPGVYVEEVSFRPKSIEGVSTSTTAFVGPTRRGPLTGTPEVVTSFGEFARIYGGMANLSFAEGTDANPPVINYMAHAVRSFFDNGGARLYIARTFVPRAGNNGVAQSPLVVDDGGNTVRFRARMPGSGLNGRVRVFEKLTPAEDATMNAAPVGSLLRHLGGPDVAQPASLTGGTPPFSLNNGDQLSLTLDAGNRTVTFTGTPAEVTSAALADPLTIPPNTVLNVNIGGLAQSIPLPAGDIALADLVNTLNVQLRGGYARLEGADQLVIGSDVRGTAGSVIVGDNPTLGFPGGASANGAGNVANLADVRITELNTLLEAAGGGVVASLSADNRLVLSTTATGVAATLQANDTPARAALGLPATPATGADGFVPQYFQKTATGWLGEDGVTTPPPRTDTTRRHLVTVNVEAADQDGNAILYEDLGLSPAHPRYIGEVLRATPTRLSDALQNPYAMEVAGTVTPFQLHRGLTAGGGVIALSGGNDGIEPPASVAPGAVGAVGYAEGLTLLEDIEDISIVAAPGYSAYAGYQGIQNQLLIHAENMKYRIAVLDSRQGLEPGEARRDRSLMDSKYGAFYYPWVIIPNPLARPGDERTPKEIAVPPSGFVTGIYARNDIQRGVWKAPANEVVRGALRFEREINHAQQETLNPDGVNCLRYFFGRGFLLWGARTVSSDPEWKYVNVRRYFNYLERSIDRSTQWVVFEPNGERLWANIRETVSAFLYNEWRSGALLGTRPEEAYFVRCDRSTMTQNDLDNGRLICEIGVAVLYPAEFVIFRIGQKTADARS</sequence>
<dbReference type="Pfam" id="PF04984">
    <property type="entry name" value="Phage_sheath_1"/>
    <property type="match status" value="1"/>
</dbReference>